<dbReference type="RefSeq" id="WP_272101610.1">
    <property type="nucleotide sequence ID" value="NZ_JAQNDK010000004.1"/>
</dbReference>
<protein>
    <submittedName>
        <fullName evidence="1">Uncharacterized protein</fullName>
    </submittedName>
</protein>
<comment type="caution">
    <text evidence="1">The sequence shown here is derived from an EMBL/GenBank/DDBJ whole genome shotgun (WGS) entry which is preliminary data.</text>
</comment>
<name>A0ABT5CAR1_9BACT</name>
<gene>
    <name evidence="1" type="ORF">POL72_37430</name>
</gene>
<evidence type="ECO:0000313" key="1">
    <source>
        <dbReference type="EMBL" id="MDC0683472.1"/>
    </source>
</evidence>
<reference evidence="1 2" key="1">
    <citation type="submission" date="2023-01" db="EMBL/GenBank/DDBJ databases">
        <title>Minimal conservation of predation-associated metabolite biosynthetic gene clusters underscores biosynthetic potential of Myxococcota including descriptions for ten novel species: Archangium lansinium sp. nov., Myxococcus landrumus sp. nov., Nannocystis bai.</title>
        <authorList>
            <person name="Ahearne A."/>
            <person name="Stevens C."/>
            <person name="Dowd S."/>
        </authorList>
    </citation>
    <scope>NUCLEOTIDE SEQUENCE [LARGE SCALE GENOMIC DNA]</scope>
    <source>
        <strain evidence="1 2">WIWO2</strain>
    </source>
</reference>
<dbReference type="Proteomes" id="UP001217485">
    <property type="component" value="Unassembled WGS sequence"/>
</dbReference>
<dbReference type="EMBL" id="JAQNDK010000004">
    <property type="protein sequence ID" value="MDC0683472.1"/>
    <property type="molecule type" value="Genomic_DNA"/>
</dbReference>
<keyword evidence="2" id="KW-1185">Reference proteome</keyword>
<proteinExistence type="predicted"/>
<evidence type="ECO:0000313" key="2">
    <source>
        <dbReference type="Proteomes" id="UP001217485"/>
    </source>
</evidence>
<organism evidence="1 2">
    <name type="scientific">Sorangium atrum</name>
    <dbReference type="NCBI Taxonomy" id="2995308"/>
    <lineage>
        <taxon>Bacteria</taxon>
        <taxon>Pseudomonadati</taxon>
        <taxon>Myxococcota</taxon>
        <taxon>Polyangia</taxon>
        <taxon>Polyangiales</taxon>
        <taxon>Polyangiaceae</taxon>
        <taxon>Sorangium</taxon>
    </lineage>
</organism>
<sequence length="126" mass="14255">MNVSREEEVESAATGAMRVRSWWLAAAAPRFDIFRLGDCKAPFIGRWPREEVTMACHLDESDKLVWIEIEGGGTEPRRVRCPRWAATVDARECFACPRYATLAIHPSGKKVYLVCEPFDEEAIEPA</sequence>
<accession>A0ABT5CAR1</accession>